<dbReference type="InterPro" id="IPR051571">
    <property type="entry name" value="N-CoR_corepressor"/>
</dbReference>
<feature type="region of interest" description="Disordered" evidence="2">
    <location>
        <begin position="1175"/>
        <end position="1201"/>
    </location>
</feature>
<feature type="compositionally biased region" description="Polar residues" evidence="2">
    <location>
        <begin position="572"/>
        <end position="582"/>
    </location>
</feature>
<evidence type="ECO:0000259" key="3">
    <source>
        <dbReference type="PROSITE" id="PS51293"/>
    </source>
</evidence>
<feature type="compositionally biased region" description="Basic and acidic residues" evidence="2">
    <location>
        <begin position="2159"/>
        <end position="2169"/>
    </location>
</feature>
<feature type="compositionally biased region" description="Basic residues" evidence="2">
    <location>
        <begin position="1364"/>
        <end position="1378"/>
    </location>
</feature>
<feature type="compositionally biased region" description="Polar residues" evidence="2">
    <location>
        <begin position="898"/>
        <end position="913"/>
    </location>
</feature>
<sequence length="2169" mass="229210">MDSTDSAAKPAASTSSRPPAAAEAGKMASAGSSNAGFRNNPPDDDDEEEEGMLKVDEEGQIEDDGADQQVSPPSYRGDGARPISLADRLTPLPDASAAKNGGAGPSHSNGSGYVSPRHMNLDRERDRDRDRYLETSPGPSSAFGASRSRYGHPSDTAGAYGAPAPYSYPSGHRDPHRADSFSSASRAGFSAAAGAARADTRRGWYPPATATRGPDTYRPGAVRERERDREWESFRGEREWSAIDRDREREAYRDMVDKRRDWPARERGSAPFSYDMADPSAPYPPSTSSKYSSRDPPGRRPLSPQPLSARERDFEADRSRDRDRERTSDRDPRMRASSSGWSNGMRQWGKPSDAGWDNRSTRPPTSDDARSDASQRPSLSRSNNTPPPATSSEAPGRPIGSDNASVKSENRSREMTPHSQSASHGGRARSAATEAPGKGATDRDGDGSTTVVKKETVEQELSASEQPFAKADAGSDSTAPETASTAKAETEAASEVAKPEPTSAPPTQKEQPSSDKAAASSEPPAEELQEQSEEATDAATNERAQETPAAPGSTDAQSGTAPALVAEAAADQQPTSLASETTHQAKEDELAAEFAEMPHKDIALHEEKGEANVAPAIAEAEPKSTTVEAPEASEPTGDEPPANAETSSADQNVSSDQEPAVDAANDAVISAGPTAPETQDISMDTQPAEPLTDADDARSKPQPSQASPIEAVASTETDQISGPAETPSTDAAPARPEAPVPSESVQAPEQPVFEPKVVDTTDVDMADAVPEQPSASTDVVVPQADASAPTTSPNQMSKAEPKESVNEPTTQDTQPRLEQDVDMSQEPASEPLLAADNSVRRVSEPPVGDIEKPMPVDDKLQEQEAEVQAPAEQPTAVASVIESSAVLPGTDVGPNADDASTSKVAPGTETTAQLDVKVEESAVQGAEDVEMQEAKAADKPVSNGLAEAPQAAPPATVSDEVVPTSEAAAQQPSQTQVSGPHVTATIDHEKHTKEITLPQVNYGDDKQAQALVQQENARIEEVEMPSENHKPAPLRIAEADDETQVEPPLMTPTTQEQLERSIRSAVRLHIHEFAPGQDDWKRILKENQRVAQKTTMDVLTARIHGIPQIVSSGKPLWLDEQDGLTDQTKAVLFDRLLDRKKRLNEKTESLKKRYRSINEEWKQHCSRLDRIAERREMARRPPATTPAGTPGAFGGVEDPTPGSAGASLLGASFATGRANRRSAQAGFAGFGDAVRSEAEFLEILASLENADMQDPNMRAARTTATAPDMYINPDSDQPLKLRYDDINGSVADPLAFYLDEFDPDFWSEEEKAIFARRYALWPKQFGKIAQALPHKTPAQCVRYYYLNKKLPGNDFKALAAARNRERKRKARVKPKKVKGSALMADLKSAKGEEVDEVEDSPGMRSPMDATDPSGVSADVPASANSRRGGRSRLGLAAVDSGAGAHSDDAATGRKRHVDQIESESSPAETKASEKRKSGSKSKRAKSDSASATDKSRKSKAGGKKDSAAVEDRKGSTAAPSPAVAKTEPSDVHPEADSAAQPAAVTDASAPVKGSLEDSDLAAAEALGALAGLFGAAPPSEAGVSSAAPASSDPTAIPLEAKAGKKRRSKTAAPGEDAAAEGTPKGRGRQPTSSYWSVAERSEFLRALVVHGPRWDVVSSTLAQKSAAQARNYFARNESEPDFAEAAALARSHAELPVSEREEAALTFVRQRFANNAAAAAASAAPNAATNMAGGGAGFNGDVPRTTHLPPPPGIVTSQADGPDVKMREGSPEVLVQRRGLQINSLLNDTSDTHVKRRSSLHEWQEQREVAAHAGAGREASVPPALYARPPFELERRPVTAEAPRPLSSDGRPGLEDVASRPRVYEREGSVDSRSWAYEAPYEAHRRPSPSPGYSAMAPPPRPGERSMAASRYPGPPSVAGPGHVARSVPPLSTHAHASDEAEHDRDRSLYGTYGGAGRTREYEAHSMPPAVPGELRHGSGEQVSPTGASFGAGHAYGRYAPPSVGSIYASSAAATTALSARGRSANGPLTAPLPATSERPAYEQRWQRYSQSPGPPGTAAASSAGSGIAGGFSTGSAYRSSASAYSSFPSQSLPRPSLPSLSAGAAKGAPHLPSLGAAGRSLPPILGSFPAPGRGLGGAARPAGTGEEARYWPYPQRPRGHDAPNRNPE</sequence>
<dbReference type="PANTHER" id="PTHR13992">
    <property type="entry name" value="NUCLEAR RECEPTOR CO-REPRESSOR RELATED NCOR"/>
    <property type="match status" value="1"/>
</dbReference>
<dbReference type="InterPro" id="IPR009057">
    <property type="entry name" value="Homeodomain-like_sf"/>
</dbReference>
<dbReference type="Proteomes" id="UP000325008">
    <property type="component" value="Unassembled WGS sequence"/>
</dbReference>
<feature type="compositionally biased region" description="Polar residues" evidence="2">
    <location>
        <begin position="806"/>
        <end position="816"/>
    </location>
</feature>
<feature type="compositionally biased region" description="Low complexity" evidence="2">
    <location>
        <begin position="419"/>
        <end position="432"/>
    </location>
</feature>
<protein>
    <recommendedName>
        <fullName evidence="3">SANT domain-containing protein</fullName>
    </recommendedName>
</protein>
<feature type="domain" description="SANT" evidence="3">
    <location>
        <begin position="1306"/>
        <end position="1352"/>
    </location>
</feature>
<feature type="compositionally biased region" description="Low complexity" evidence="2">
    <location>
        <begin position="1180"/>
        <end position="1190"/>
    </location>
</feature>
<feature type="region of interest" description="Disordered" evidence="2">
    <location>
        <begin position="1808"/>
        <end position="1995"/>
    </location>
</feature>
<feature type="compositionally biased region" description="Polar residues" evidence="2">
    <location>
        <begin position="676"/>
        <end position="685"/>
    </location>
</feature>
<feature type="region of interest" description="Disordered" evidence="2">
    <location>
        <begin position="1"/>
        <end position="979"/>
    </location>
</feature>
<feature type="compositionally biased region" description="Basic and acidic residues" evidence="2">
    <location>
        <begin position="1936"/>
        <end position="1948"/>
    </location>
</feature>
<dbReference type="GO" id="GO:0006357">
    <property type="term" value="P:regulation of transcription by RNA polymerase II"/>
    <property type="evidence" value="ECO:0007669"/>
    <property type="project" value="TreeGrafter"/>
</dbReference>
<feature type="compositionally biased region" description="Low complexity" evidence="2">
    <location>
        <begin position="180"/>
        <end position="197"/>
    </location>
</feature>
<dbReference type="CDD" id="cd00167">
    <property type="entry name" value="SANT"/>
    <property type="match status" value="1"/>
</dbReference>
<dbReference type="InterPro" id="IPR001005">
    <property type="entry name" value="SANT/Myb"/>
</dbReference>
<proteinExistence type="predicted"/>
<evidence type="ECO:0000313" key="5">
    <source>
        <dbReference type="Proteomes" id="UP000325008"/>
    </source>
</evidence>
<dbReference type="EMBL" id="OOIQ01000002">
    <property type="protein sequence ID" value="SPO43650.1"/>
    <property type="molecule type" value="Genomic_DNA"/>
</dbReference>
<feature type="compositionally biased region" description="Low complexity" evidence="2">
    <location>
        <begin position="157"/>
        <end position="170"/>
    </location>
</feature>
<feature type="region of interest" description="Disordered" evidence="2">
    <location>
        <begin position="1362"/>
        <end position="1555"/>
    </location>
</feature>
<feature type="compositionally biased region" description="Low complexity" evidence="2">
    <location>
        <begin position="2015"/>
        <end position="2025"/>
    </location>
</feature>
<feature type="compositionally biased region" description="Basic and acidic residues" evidence="2">
    <location>
        <begin position="309"/>
        <end position="334"/>
    </location>
</feature>
<feature type="compositionally biased region" description="Low complexity" evidence="2">
    <location>
        <begin position="2074"/>
        <end position="2102"/>
    </location>
</feature>
<evidence type="ECO:0000256" key="2">
    <source>
        <dbReference type="SAM" id="MobiDB-lite"/>
    </source>
</evidence>
<feature type="compositionally biased region" description="Low complexity" evidence="2">
    <location>
        <begin position="1421"/>
        <end position="1444"/>
    </location>
</feature>
<feature type="compositionally biased region" description="Basic and acidic residues" evidence="2">
    <location>
        <begin position="119"/>
        <end position="133"/>
    </location>
</feature>
<feature type="compositionally biased region" description="Basic and acidic residues" evidence="2">
    <location>
        <begin position="596"/>
        <end position="610"/>
    </location>
</feature>
<feature type="compositionally biased region" description="Low complexity" evidence="2">
    <location>
        <begin position="1574"/>
        <end position="1597"/>
    </location>
</feature>
<feature type="compositionally biased region" description="Polar residues" evidence="2">
    <location>
        <begin position="644"/>
        <end position="657"/>
    </location>
</feature>
<dbReference type="SMART" id="SM00717">
    <property type="entry name" value="SANT"/>
    <property type="match status" value="2"/>
</dbReference>
<feature type="coiled-coil region" evidence="1">
    <location>
        <begin position="1133"/>
        <end position="1160"/>
    </location>
</feature>
<feature type="compositionally biased region" description="Low complexity" evidence="2">
    <location>
        <begin position="514"/>
        <end position="523"/>
    </location>
</feature>
<name>A0A5C3FHG5_PSEA2</name>
<feature type="compositionally biased region" description="Low complexity" evidence="2">
    <location>
        <begin position="477"/>
        <end position="496"/>
    </location>
</feature>
<evidence type="ECO:0000256" key="1">
    <source>
        <dbReference type="SAM" id="Coils"/>
    </source>
</evidence>
<feature type="compositionally biased region" description="Acidic residues" evidence="2">
    <location>
        <begin position="524"/>
        <end position="536"/>
    </location>
</feature>
<gene>
    <name evidence="4" type="ORF">PSANT_01335</name>
</gene>
<dbReference type="SUPFAM" id="SSF46689">
    <property type="entry name" value="Homeodomain-like"/>
    <property type="match status" value="2"/>
</dbReference>
<dbReference type="InterPro" id="IPR017884">
    <property type="entry name" value="SANT_dom"/>
</dbReference>
<feature type="compositionally biased region" description="Basic and acidic residues" evidence="2">
    <location>
        <begin position="1502"/>
        <end position="1514"/>
    </location>
</feature>
<feature type="compositionally biased region" description="Basic and acidic residues" evidence="2">
    <location>
        <begin position="221"/>
        <end position="268"/>
    </location>
</feature>
<feature type="region of interest" description="Disordered" evidence="2">
    <location>
        <begin position="2015"/>
        <end position="2169"/>
    </location>
</feature>
<dbReference type="Pfam" id="PF00249">
    <property type="entry name" value="Myb_DNA-binding"/>
    <property type="match status" value="1"/>
</dbReference>
<dbReference type="GO" id="GO:0034967">
    <property type="term" value="C:Set3 complex"/>
    <property type="evidence" value="ECO:0007669"/>
    <property type="project" value="TreeGrafter"/>
</dbReference>
<feature type="compositionally biased region" description="Basic and acidic residues" evidence="2">
    <location>
        <begin position="1852"/>
        <end position="1870"/>
    </location>
</feature>
<feature type="compositionally biased region" description="Polar residues" evidence="2">
    <location>
        <begin position="336"/>
        <end position="345"/>
    </location>
</feature>
<feature type="compositionally biased region" description="Polar residues" evidence="2">
    <location>
        <begin position="374"/>
        <end position="384"/>
    </location>
</feature>
<feature type="compositionally biased region" description="Polar residues" evidence="2">
    <location>
        <begin position="788"/>
        <end position="797"/>
    </location>
</feature>
<feature type="compositionally biased region" description="Polar residues" evidence="2">
    <location>
        <begin position="967"/>
        <end position="978"/>
    </location>
</feature>
<dbReference type="PANTHER" id="PTHR13992:SF39">
    <property type="entry name" value="SMRTER, ISOFORM G"/>
    <property type="match status" value="1"/>
</dbReference>
<keyword evidence="5" id="KW-1185">Reference proteome</keyword>
<organism evidence="4 5">
    <name type="scientific">Pseudozyma antarctica</name>
    <name type="common">Yeast</name>
    <name type="synonym">Candida antarctica</name>
    <dbReference type="NCBI Taxonomy" id="84753"/>
    <lineage>
        <taxon>Eukaryota</taxon>
        <taxon>Fungi</taxon>
        <taxon>Dikarya</taxon>
        <taxon>Basidiomycota</taxon>
        <taxon>Ustilaginomycotina</taxon>
        <taxon>Ustilaginomycetes</taxon>
        <taxon>Ustilaginales</taxon>
        <taxon>Ustilaginaceae</taxon>
        <taxon>Moesziomyces</taxon>
    </lineage>
</organism>
<feature type="compositionally biased region" description="Low complexity" evidence="2">
    <location>
        <begin position="1"/>
        <end position="33"/>
    </location>
</feature>
<feature type="compositionally biased region" description="Low complexity" evidence="2">
    <location>
        <begin position="866"/>
        <end position="876"/>
    </location>
</feature>
<dbReference type="OrthoDB" id="10258692at2759"/>
<keyword evidence="1" id="KW-0175">Coiled coil</keyword>
<feature type="compositionally biased region" description="Basic and acidic residues" evidence="2">
    <location>
        <begin position="838"/>
        <end position="862"/>
    </location>
</feature>
<evidence type="ECO:0000313" key="4">
    <source>
        <dbReference type="EMBL" id="SPO43650.1"/>
    </source>
</evidence>
<comment type="caution">
    <text evidence="4">The sequence shown here is derived from an EMBL/GenBank/DDBJ whole genome shotgun (WGS) entry which is preliminary data.</text>
</comment>
<dbReference type="Gene3D" id="1.10.10.60">
    <property type="entry name" value="Homeodomain-like"/>
    <property type="match status" value="1"/>
</dbReference>
<dbReference type="PROSITE" id="PS51293">
    <property type="entry name" value="SANT"/>
    <property type="match status" value="1"/>
</dbReference>
<reference evidence="4" key="1">
    <citation type="submission" date="2018-03" db="EMBL/GenBank/DDBJ databases">
        <authorList>
            <person name="Guldener U."/>
        </authorList>
    </citation>
    <scope>NUCLEOTIDE SEQUENCE [LARGE SCALE GENOMIC DNA]</scope>
    <source>
        <strain evidence="4">ATCC34888</strain>
    </source>
</reference>
<feature type="region of interest" description="Disordered" evidence="2">
    <location>
        <begin position="1574"/>
        <end position="1634"/>
    </location>
</feature>
<feature type="compositionally biased region" description="Low complexity" evidence="2">
    <location>
        <begin position="2057"/>
        <end position="2066"/>
    </location>
</feature>
<accession>A0A5C3FHG5</accession>
<feature type="compositionally biased region" description="Basic and acidic residues" evidence="2">
    <location>
        <begin position="440"/>
        <end position="457"/>
    </location>
</feature>